<evidence type="ECO:0000259" key="1">
    <source>
        <dbReference type="PROSITE" id="PS50801"/>
    </source>
</evidence>
<gene>
    <name evidence="2" type="ORF">GCM10022222_56830</name>
</gene>
<dbReference type="SUPFAM" id="SSF52091">
    <property type="entry name" value="SpoIIaa-like"/>
    <property type="match status" value="1"/>
</dbReference>
<evidence type="ECO:0000313" key="3">
    <source>
        <dbReference type="Proteomes" id="UP001500689"/>
    </source>
</evidence>
<dbReference type="InterPro" id="IPR036513">
    <property type="entry name" value="STAS_dom_sf"/>
</dbReference>
<protein>
    <recommendedName>
        <fullName evidence="1">STAS domain-containing protein</fullName>
    </recommendedName>
</protein>
<dbReference type="EMBL" id="BAAAZN010000013">
    <property type="protein sequence ID" value="GAA3565680.1"/>
    <property type="molecule type" value="Genomic_DNA"/>
</dbReference>
<reference evidence="3" key="1">
    <citation type="journal article" date="2019" name="Int. J. Syst. Evol. Microbiol.">
        <title>The Global Catalogue of Microorganisms (GCM) 10K type strain sequencing project: providing services to taxonomists for standard genome sequencing and annotation.</title>
        <authorList>
            <consortium name="The Broad Institute Genomics Platform"/>
            <consortium name="The Broad Institute Genome Sequencing Center for Infectious Disease"/>
            <person name="Wu L."/>
            <person name="Ma J."/>
        </authorList>
    </citation>
    <scope>NUCLEOTIDE SEQUENCE [LARGE SCALE GENOMIC DNA]</scope>
    <source>
        <strain evidence="3">JCM 16898</strain>
    </source>
</reference>
<keyword evidence="3" id="KW-1185">Reference proteome</keyword>
<dbReference type="InterPro" id="IPR002645">
    <property type="entry name" value="STAS_dom"/>
</dbReference>
<accession>A0ABP6XDZ5</accession>
<organism evidence="2 3">
    <name type="scientific">Amycolatopsis ultiminotia</name>
    <dbReference type="NCBI Taxonomy" id="543629"/>
    <lineage>
        <taxon>Bacteria</taxon>
        <taxon>Bacillati</taxon>
        <taxon>Actinomycetota</taxon>
        <taxon>Actinomycetes</taxon>
        <taxon>Pseudonocardiales</taxon>
        <taxon>Pseudonocardiaceae</taxon>
        <taxon>Amycolatopsis</taxon>
    </lineage>
</organism>
<sequence length="141" mass="14874">MSAPHHIARSTTLPLADPLGTLVLRVHHPGPRTALVEAIGEVDLASSARLAEVVESRLRSTVQLVVVDLRRTTFLAVSGLRTLRLLQLRAAALGVRFAVDPGESPIVCRLFSLAPLDCARPGAAASLTAARVPPPRSMPPG</sequence>
<comment type="caution">
    <text evidence="2">The sequence shown here is derived from an EMBL/GenBank/DDBJ whole genome shotgun (WGS) entry which is preliminary data.</text>
</comment>
<name>A0ABP6XDZ5_9PSEU</name>
<feature type="domain" description="STAS" evidence="1">
    <location>
        <begin position="31"/>
        <end position="99"/>
    </location>
</feature>
<dbReference type="Gene3D" id="3.30.750.24">
    <property type="entry name" value="STAS domain"/>
    <property type="match status" value="1"/>
</dbReference>
<dbReference type="RefSeq" id="WP_344865203.1">
    <property type="nucleotide sequence ID" value="NZ_BAAAZN010000013.1"/>
</dbReference>
<dbReference type="Proteomes" id="UP001500689">
    <property type="component" value="Unassembled WGS sequence"/>
</dbReference>
<evidence type="ECO:0000313" key="2">
    <source>
        <dbReference type="EMBL" id="GAA3565680.1"/>
    </source>
</evidence>
<dbReference type="PROSITE" id="PS50801">
    <property type="entry name" value="STAS"/>
    <property type="match status" value="1"/>
</dbReference>
<proteinExistence type="predicted"/>